<dbReference type="InterPro" id="IPR050249">
    <property type="entry name" value="Pseudomonas-type_ThrB"/>
</dbReference>
<dbReference type="InterPro" id="IPR000719">
    <property type="entry name" value="Prot_kinase_dom"/>
</dbReference>
<dbReference type="Proteomes" id="UP000789833">
    <property type="component" value="Unassembled WGS sequence"/>
</dbReference>
<name>A0ABM8YQ23_9BACI</name>
<dbReference type="InterPro" id="IPR011009">
    <property type="entry name" value="Kinase-like_dom_sf"/>
</dbReference>
<evidence type="ECO:0000259" key="2">
    <source>
        <dbReference type="PROSITE" id="PS50011"/>
    </source>
</evidence>
<protein>
    <submittedName>
        <fullName evidence="3">Homoserine kinase</fullName>
        <ecNumber evidence="3">2.7.1.39</ecNumber>
    </submittedName>
</protein>
<dbReference type="Pfam" id="PF01636">
    <property type="entry name" value="APH"/>
    <property type="match status" value="1"/>
</dbReference>
<accession>A0ABM8YQ23</accession>
<keyword evidence="3" id="KW-0808">Transferase</keyword>
<dbReference type="Gene3D" id="3.30.200.20">
    <property type="entry name" value="Phosphorylase Kinase, domain 1"/>
    <property type="match status" value="1"/>
</dbReference>
<gene>
    <name evidence="3" type="primary">thrB_3</name>
    <name evidence="3" type="ORF">BACCIP111883_02896</name>
</gene>
<reference evidence="3 4" key="1">
    <citation type="submission" date="2021-10" db="EMBL/GenBank/DDBJ databases">
        <authorList>
            <person name="Criscuolo A."/>
        </authorList>
    </citation>
    <scope>NUCLEOTIDE SEQUENCE [LARGE SCALE GENOMIC DNA]</scope>
    <source>
        <strain evidence="4">CIP 111883</strain>
    </source>
</reference>
<dbReference type="InterPro" id="IPR002575">
    <property type="entry name" value="Aminoglycoside_PTrfase"/>
</dbReference>
<evidence type="ECO:0000256" key="1">
    <source>
        <dbReference type="ARBA" id="ARBA00038240"/>
    </source>
</evidence>
<evidence type="ECO:0000313" key="3">
    <source>
        <dbReference type="EMBL" id="CAG9622105.1"/>
    </source>
</evidence>
<dbReference type="RefSeq" id="WP_230502284.1">
    <property type="nucleotide sequence ID" value="NZ_CAKJTJ010000017.1"/>
</dbReference>
<keyword evidence="4" id="KW-1185">Reference proteome</keyword>
<comment type="caution">
    <text evidence="3">The sequence shown here is derived from an EMBL/GenBank/DDBJ whole genome shotgun (WGS) entry which is preliminary data.</text>
</comment>
<dbReference type="PANTHER" id="PTHR21064">
    <property type="entry name" value="AMINOGLYCOSIDE PHOSPHOTRANSFERASE DOMAIN-CONTAINING PROTEIN-RELATED"/>
    <property type="match status" value="1"/>
</dbReference>
<keyword evidence="3" id="KW-0418">Kinase</keyword>
<dbReference type="PROSITE" id="PS50011">
    <property type="entry name" value="PROTEIN_KINASE_DOM"/>
    <property type="match status" value="1"/>
</dbReference>
<feature type="domain" description="Protein kinase" evidence="2">
    <location>
        <begin position="1"/>
        <end position="307"/>
    </location>
</feature>
<dbReference type="Gene3D" id="3.90.1200.10">
    <property type="match status" value="1"/>
</dbReference>
<dbReference type="GO" id="GO:0004413">
    <property type="term" value="F:homoserine kinase activity"/>
    <property type="evidence" value="ECO:0007669"/>
    <property type="project" value="UniProtKB-EC"/>
</dbReference>
<dbReference type="EMBL" id="CAKJTJ010000017">
    <property type="protein sequence ID" value="CAG9622105.1"/>
    <property type="molecule type" value="Genomic_DNA"/>
</dbReference>
<dbReference type="SUPFAM" id="SSF56112">
    <property type="entry name" value="Protein kinase-like (PK-like)"/>
    <property type="match status" value="1"/>
</dbReference>
<comment type="similarity">
    <text evidence="1">Belongs to the pseudomonas-type ThrB family.</text>
</comment>
<evidence type="ECO:0000313" key="4">
    <source>
        <dbReference type="Proteomes" id="UP000789833"/>
    </source>
</evidence>
<proteinExistence type="inferred from homology"/>
<dbReference type="PANTHER" id="PTHR21064:SF6">
    <property type="entry name" value="AMINOGLYCOSIDE PHOSPHOTRANSFERASE DOMAIN-CONTAINING PROTEIN"/>
    <property type="match status" value="1"/>
</dbReference>
<organism evidence="3 4">
    <name type="scientific">Sutcliffiella rhizosphaerae</name>
    <dbReference type="NCBI Taxonomy" id="2880967"/>
    <lineage>
        <taxon>Bacteria</taxon>
        <taxon>Bacillati</taxon>
        <taxon>Bacillota</taxon>
        <taxon>Bacilli</taxon>
        <taxon>Bacillales</taxon>
        <taxon>Bacillaceae</taxon>
        <taxon>Sutcliffiella</taxon>
    </lineage>
</organism>
<dbReference type="EC" id="2.7.1.39" evidence="3"/>
<sequence length="307" mass="35698">MNLLDMNNISSSFGIKTIEFKTLSERAILIITSGEDKFILKEKGTLEQIKREIKLLKHLQYHFIHTQTPIMNDSGEYTVCYKNKNYCIYNYLEGLTFHAEESLLNPSVPKLLGETIAHLNQAMKTIRFSNEFPNNDIFLSVYSFAVDEIVKVDASEHLITIYQQLKEDIKAVLSTLPKQVIHRDAHIHNIVIKDDTLVGLIDFDLAEVNVNIFDICYCSTSILSEVFSNETQRLNWLSFVGDLIANYNQHNSLSMIEKRGIWYVMLCIQSVFMAYFSKNKDIFKSNKEMFLWIYENKSNLERKYLIS</sequence>